<dbReference type="GO" id="GO:0016579">
    <property type="term" value="P:protein deubiquitination"/>
    <property type="evidence" value="ECO:0007669"/>
    <property type="project" value="TreeGrafter"/>
</dbReference>
<sequence length="657" mass="75705">MSKVSKKGRNPGAVDSWLDSLGLYRKNVAYDETCLFRAVSEQVYDCQVYHERVRKECIAFGRKNYHLFHYSFKTEEKFLEHLDQLEKHMVVCGEAEIDIISRKYNRDVIIFDATDQRIYDATKRSKEKAILLCFMDKDHYDVVYKKDHIAVAGFCQSMVYKLLYEDVFKIPNVDDIVHNMLYEKNSITTQAEMQLLKPKIRNEDEAGPSSKPDSLWDDTENPLNVAPFPFKVAKALDPNIYRNIEYDTWGEVRRELRLSDWYYGDDKLILGTRCIYNDPFGTKHDCYIQELLKDQNKCIIYLTKEVEKKTVNYSDLSPEDDAKPWPLPYRFMKNLVLSPEKPPVDVRHPQRSHKKKNKDKKRTKSESSLVSVLPATSEPIENYVGMPLQMQPSTPIEQNNNQTVGTSTETQTDYTIAESTETTPDPSAAQNRYPYGWQPYGTPLTPTPFVWPQAPQPFNYKTVVASAPVTPDVIPYHDVNNPFYYNYHVSNVYPQQNYPWLYAPSEYQQQSDDATRQPIVDQSEQQYVEVAQSPLVVEQQPQTNGYEAMPQPAQTETTLMHERPRLTLNLTPPSPNTAVKMFPSVITVPPGTPVLYAVQPQEMSEVLMSPTQMMYASPAVDAMSYMPRNTFVFPPTPPSTWYTPGVTSQGFVFPPQY</sequence>
<feature type="compositionally biased region" description="Basic residues" evidence="1">
    <location>
        <begin position="349"/>
        <end position="363"/>
    </location>
</feature>
<dbReference type="EMBL" id="CAKOFQ010008370">
    <property type="protein sequence ID" value="CAH2013742.1"/>
    <property type="molecule type" value="Genomic_DNA"/>
</dbReference>
<reference evidence="3" key="1">
    <citation type="submission" date="2022-03" db="EMBL/GenBank/DDBJ databases">
        <authorList>
            <person name="Sayadi A."/>
        </authorList>
    </citation>
    <scope>NUCLEOTIDE SEQUENCE</scope>
</reference>
<dbReference type="PANTHER" id="PTHR12419:SF10">
    <property type="entry name" value="DEUBIQUITINASE OTUD6B"/>
    <property type="match status" value="1"/>
</dbReference>
<dbReference type="InterPro" id="IPR038765">
    <property type="entry name" value="Papain-like_cys_pep_sf"/>
</dbReference>
<organism evidence="3 4">
    <name type="scientific">Acanthoscelides obtectus</name>
    <name type="common">Bean weevil</name>
    <name type="synonym">Bruchus obtectus</name>
    <dbReference type="NCBI Taxonomy" id="200917"/>
    <lineage>
        <taxon>Eukaryota</taxon>
        <taxon>Metazoa</taxon>
        <taxon>Ecdysozoa</taxon>
        <taxon>Arthropoda</taxon>
        <taxon>Hexapoda</taxon>
        <taxon>Insecta</taxon>
        <taxon>Pterygota</taxon>
        <taxon>Neoptera</taxon>
        <taxon>Endopterygota</taxon>
        <taxon>Coleoptera</taxon>
        <taxon>Polyphaga</taxon>
        <taxon>Cucujiformia</taxon>
        <taxon>Chrysomeloidea</taxon>
        <taxon>Chrysomelidae</taxon>
        <taxon>Bruchinae</taxon>
        <taxon>Bruchini</taxon>
        <taxon>Acanthoscelides</taxon>
    </lineage>
</organism>
<dbReference type="SUPFAM" id="SSF54001">
    <property type="entry name" value="Cysteine proteinases"/>
    <property type="match status" value="1"/>
</dbReference>
<evidence type="ECO:0000313" key="3">
    <source>
        <dbReference type="EMBL" id="CAH2013742.1"/>
    </source>
</evidence>
<dbReference type="Pfam" id="PF02338">
    <property type="entry name" value="OTU"/>
    <property type="match status" value="1"/>
</dbReference>
<feature type="domain" description="OTU" evidence="2">
    <location>
        <begin position="23"/>
        <end position="146"/>
    </location>
</feature>
<gene>
    <name evidence="3" type="ORF">ACAOBT_LOCUS33657</name>
</gene>
<evidence type="ECO:0000259" key="2">
    <source>
        <dbReference type="PROSITE" id="PS50802"/>
    </source>
</evidence>
<dbReference type="InterPro" id="IPR049769">
    <property type="entry name" value="OTU_OTU"/>
</dbReference>
<dbReference type="Gene3D" id="3.90.70.80">
    <property type="match status" value="1"/>
</dbReference>
<evidence type="ECO:0000256" key="1">
    <source>
        <dbReference type="SAM" id="MobiDB-lite"/>
    </source>
</evidence>
<dbReference type="Proteomes" id="UP001152888">
    <property type="component" value="Unassembled WGS sequence"/>
</dbReference>
<evidence type="ECO:0000313" key="4">
    <source>
        <dbReference type="Proteomes" id="UP001152888"/>
    </source>
</evidence>
<name>A0A9P0MGL7_ACAOB</name>
<dbReference type="OrthoDB" id="10017659at2759"/>
<dbReference type="AlphaFoldDB" id="A0A9P0MGL7"/>
<keyword evidence="4" id="KW-1185">Reference proteome</keyword>
<dbReference type="PANTHER" id="PTHR12419">
    <property type="entry name" value="OTU DOMAIN CONTAINING PROTEIN"/>
    <property type="match status" value="1"/>
</dbReference>
<dbReference type="InterPro" id="IPR003323">
    <property type="entry name" value="OTU_dom"/>
</dbReference>
<accession>A0A9P0MGL7</accession>
<protein>
    <recommendedName>
        <fullName evidence="2">OTU domain-containing protein</fullName>
    </recommendedName>
</protein>
<dbReference type="PROSITE" id="PS50802">
    <property type="entry name" value="OTU"/>
    <property type="match status" value="1"/>
</dbReference>
<comment type="caution">
    <text evidence="3">The sequence shown here is derived from an EMBL/GenBank/DDBJ whole genome shotgun (WGS) entry which is preliminary data.</text>
</comment>
<dbReference type="CDD" id="cd22753">
    <property type="entry name" value="OTU_ALG13-like"/>
    <property type="match status" value="1"/>
</dbReference>
<proteinExistence type="predicted"/>
<dbReference type="GO" id="GO:0004843">
    <property type="term" value="F:cysteine-type deubiquitinase activity"/>
    <property type="evidence" value="ECO:0007669"/>
    <property type="project" value="TreeGrafter"/>
</dbReference>
<feature type="region of interest" description="Disordered" evidence="1">
    <location>
        <begin position="340"/>
        <end position="374"/>
    </location>
</feature>
<dbReference type="InterPro" id="IPR050704">
    <property type="entry name" value="Peptidase_C85-like"/>
</dbReference>